<dbReference type="Proteomes" id="UP001151760">
    <property type="component" value="Unassembled WGS sequence"/>
</dbReference>
<gene>
    <name evidence="2" type="ORF">Tco_1070237</name>
</gene>
<organism evidence="2 3">
    <name type="scientific">Tanacetum coccineum</name>
    <dbReference type="NCBI Taxonomy" id="301880"/>
    <lineage>
        <taxon>Eukaryota</taxon>
        <taxon>Viridiplantae</taxon>
        <taxon>Streptophyta</taxon>
        <taxon>Embryophyta</taxon>
        <taxon>Tracheophyta</taxon>
        <taxon>Spermatophyta</taxon>
        <taxon>Magnoliopsida</taxon>
        <taxon>eudicotyledons</taxon>
        <taxon>Gunneridae</taxon>
        <taxon>Pentapetalae</taxon>
        <taxon>asterids</taxon>
        <taxon>campanulids</taxon>
        <taxon>Asterales</taxon>
        <taxon>Asteraceae</taxon>
        <taxon>Asteroideae</taxon>
        <taxon>Anthemideae</taxon>
        <taxon>Anthemidinae</taxon>
        <taxon>Tanacetum</taxon>
    </lineage>
</organism>
<proteinExistence type="predicted"/>
<evidence type="ECO:0000313" key="3">
    <source>
        <dbReference type="Proteomes" id="UP001151760"/>
    </source>
</evidence>
<comment type="caution">
    <text evidence="2">The sequence shown here is derived from an EMBL/GenBank/DDBJ whole genome shotgun (WGS) entry which is preliminary data.</text>
</comment>
<keyword evidence="3" id="KW-1185">Reference proteome</keyword>
<evidence type="ECO:0008006" key="4">
    <source>
        <dbReference type="Google" id="ProtNLM"/>
    </source>
</evidence>
<feature type="compositionally biased region" description="Polar residues" evidence="1">
    <location>
        <begin position="117"/>
        <end position="127"/>
    </location>
</feature>
<feature type="region of interest" description="Disordered" evidence="1">
    <location>
        <begin position="83"/>
        <end position="129"/>
    </location>
</feature>
<name>A0ABQ5HKS8_9ASTR</name>
<protein>
    <recommendedName>
        <fullName evidence="4">Reverse transcriptase Ty1/copia-type domain-containing protein</fullName>
    </recommendedName>
</protein>
<reference evidence="2" key="1">
    <citation type="journal article" date="2022" name="Int. J. Mol. Sci.">
        <title>Draft Genome of Tanacetum Coccineum: Genomic Comparison of Closely Related Tanacetum-Family Plants.</title>
        <authorList>
            <person name="Yamashiro T."/>
            <person name="Shiraishi A."/>
            <person name="Nakayama K."/>
            <person name="Satake H."/>
        </authorList>
    </citation>
    <scope>NUCLEOTIDE SEQUENCE</scope>
</reference>
<accession>A0ABQ5HKS8</accession>
<evidence type="ECO:0000256" key="1">
    <source>
        <dbReference type="SAM" id="MobiDB-lite"/>
    </source>
</evidence>
<sequence length="290" mass="32497">MIVETIYVNFNKLPLMASDHVSSDPAPHCPTMALKQGNLSLNPQSQENVSQAAETETTSNELELLYSLMFSKLLNGTSHAVSKSSTVHDADNPNKRQQHNTTDSSTTTDVADPPPLNIQSKHQTPTQEELHQFDRLDVWELCRRHTTLQNVINSGSNCGYGLNKCDEENTVIHNKSLLVAKGYAQNEGIDFKESFAPVAWLEAVTIHQSPPGIFIKQAKYCSRVLKKAWYDLSDAMVHQCSKHLDADLSGTEYQLADLFTKVLLKIGFKYLVQDDRYEMFAPDELEVLAN</sequence>
<dbReference type="EMBL" id="BQNB010019738">
    <property type="protein sequence ID" value="GJT88520.1"/>
    <property type="molecule type" value="Genomic_DNA"/>
</dbReference>
<evidence type="ECO:0000313" key="2">
    <source>
        <dbReference type="EMBL" id="GJT88520.1"/>
    </source>
</evidence>
<reference evidence="2" key="2">
    <citation type="submission" date="2022-01" db="EMBL/GenBank/DDBJ databases">
        <authorList>
            <person name="Yamashiro T."/>
            <person name="Shiraishi A."/>
            <person name="Satake H."/>
            <person name="Nakayama K."/>
        </authorList>
    </citation>
    <scope>NUCLEOTIDE SEQUENCE</scope>
</reference>